<sequence length="122" mass="13757">MRIWVNLFLLALLSCTKPESVDQPCVKGRYLTAYCEGVVIQILDGTPIGKEWKRTDSQICQSRVVASLDTLIFKNLPSTVLTQDDSTFYFQYRVGGYPQRAYILCNPPPFITITSLAKASCR</sequence>
<dbReference type="Proteomes" id="UP000436006">
    <property type="component" value="Unassembled WGS sequence"/>
</dbReference>
<organism evidence="1 2">
    <name type="scientific">Spirosoma arboris</name>
    <dbReference type="NCBI Taxonomy" id="2682092"/>
    <lineage>
        <taxon>Bacteria</taxon>
        <taxon>Pseudomonadati</taxon>
        <taxon>Bacteroidota</taxon>
        <taxon>Cytophagia</taxon>
        <taxon>Cytophagales</taxon>
        <taxon>Cytophagaceae</taxon>
        <taxon>Spirosoma</taxon>
    </lineage>
</organism>
<dbReference type="AlphaFoldDB" id="A0A7K1SLA2"/>
<dbReference type="PROSITE" id="PS51257">
    <property type="entry name" value="PROKAR_LIPOPROTEIN"/>
    <property type="match status" value="1"/>
</dbReference>
<name>A0A7K1SLA2_9BACT</name>
<keyword evidence="2" id="KW-1185">Reference proteome</keyword>
<comment type="caution">
    <text evidence="1">The sequence shown here is derived from an EMBL/GenBank/DDBJ whole genome shotgun (WGS) entry which is preliminary data.</text>
</comment>
<dbReference type="RefSeq" id="WP_157589403.1">
    <property type="nucleotide sequence ID" value="NZ_WPIN01000016.1"/>
</dbReference>
<accession>A0A7K1SLA2</accession>
<evidence type="ECO:0008006" key="3">
    <source>
        <dbReference type="Google" id="ProtNLM"/>
    </source>
</evidence>
<evidence type="ECO:0000313" key="2">
    <source>
        <dbReference type="Proteomes" id="UP000436006"/>
    </source>
</evidence>
<dbReference type="EMBL" id="WPIN01000016">
    <property type="protein sequence ID" value="MVM34589.1"/>
    <property type="molecule type" value="Genomic_DNA"/>
</dbReference>
<protein>
    <recommendedName>
        <fullName evidence="3">Lipoprotein</fullName>
    </recommendedName>
</protein>
<proteinExistence type="predicted"/>
<reference evidence="1 2" key="1">
    <citation type="submission" date="2019-12" db="EMBL/GenBank/DDBJ databases">
        <title>Spirosoma sp. HMF4905 genome sequencing and assembly.</title>
        <authorList>
            <person name="Kang H."/>
            <person name="Cha I."/>
            <person name="Kim H."/>
            <person name="Joh K."/>
        </authorList>
    </citation>
    <scope>NUCLEOTIDE SEQUENCE [LARGE SCALE GENOMIC DNA]</scope>
    <source>
        <strain evidence="1 2">HMF4905</strain>
    </source>
</reference>
<evidence type="ECO:0000313" key="1">
    <source>
        <dbReference type="EMBL" id="MVM34589.1"/>
    </source>
</evidence>
<gene>
    <name evidence="1" type="ORF">GO755_31460</name>
</gene>